<keyword evidence="2" id="KW-1185">Reference proteome</keyword>
<proteinExistence type="predicted"/>
<evidence type="ECO:0000313" key="1">
    <source>
        <dbReference type="EMBL" id="MBW7475936.1"/>
    </source>
</evidence>
<protein>
    <submittedName>
        <fullName evidence="1">DUF3310 domain-containing protein</fullName>
    </submittedName>
</protein>
<gene>
    <name evidence="1" type="ORF">K0T92_14415</name>
</gene>
<dbReference type="RefSeq" id="WP_219873174.1">
    <property type="nucleotide sequence ID" value="NZ_JAHZIJ010000009.1"/>
</dbReference>
<evidence type="ECO:0000313" key="2">
    <source>
        <dbReference type="Proteomes" id="UP000812277"/>
    </source>
</evidence>
<accession>A0ABS7D7S9</accession>
<dbReference type="Pfam" id="PF11753">
    <property type="entry name" value="DUF3310"/>
    <property type="match status" value="1"/>
</dbReference>
<comment type="caution">
    <text evidence="1">The sequence shown here is derived from an EMBL/GenBank/DDBJ whole genome shotgun (WGS) entry which is preliminary data.</text>
</comment>
<dbReference type="EMBL" id="JAHZIJ010000009">
    <property type="protein sequence ID" value="MBW7475936.1"/>
    <property type="molecule type" value="Genomic_DNA"/>
</dbReference>
<organism evidence="1 2">
    <name type="scientific">Paenibacillus oenotherae</name>
    <dbReference type="NCBI Taxonomy" id="1435645"/>
    <lineage>
        <taxon>Bacteria</taxon>
        <taxon>Bacillati</taxon>
        <taxon>Bacillota</taxon>
        <taxon>Bacilli</taxon>
        <taxon>Bacillales</taxon>
        <taxon>Paenibacillaceae</taxon>
        <taxon>Paenibacillus</taxon>
    </lineage>
</organism>
<sequence length="82" mass="9279">MNDNVNQPSHYTAGNVECIDAIEAATTGLEGIEAVCTANVIKYVWRWKRKNGLEDILKARWYLDKLIKQLEGVEQDERATGN</sequence>
<dbReference type="InterPro" id="IPR021739">
    <property type="entry name" value="SaV-like"/>
</dbReference>
<reference evidence="1 2" key="1">
    <citation type="submission" date="2021-07" db="EMBL/GenBank/DDBJ databases">
        <title>Paenibacillus radiodurans sp. nov., isolated from the southeastern edge of Tengger Desert.</title>
        <authorList>
            <person name="Zhang G."/>
        </authorList>
    </citation>
    <scope>NUCLEOTIDE SEQUENCE [LARGE SCALE GENOMIC DNA]</scope>
    <source>
        <strain evidence="1 2">DT7-4</strain>
    </source>
</reference>
<name>A0ABS7D7S9_9BACL</name>
<dbReference type="Proteomes" id="UP000812277">
    <property type="component" value="Unassembled WGS sequence"/>
</dbReference>